<feature type="non-terminal residue" evidence="1">
    <location>
        <position position="161"/>
    </location>
</feature>
<dbReference type="AlphaFoldDB" id="A0A1B6H0X3"/>
<evidence type="ECO:0000313" key="1">
    <source>
        <dbReference type="EMBL" id="JAS68323.1"/>
    </source>
</evidence>
<gene>
    <name evidence="1" type="ORF">g.2313</name>
</gene>
<proteinExistence type="predicted"/>
<reference evidence="1" key="1">
    <citation type="submission" date="2015-11" db="EMBL/GenBank/DDBJ databases">
        <title>De novo transcriptome assembly of four potential Pierce s Disease insect vectors from Arizona vineyards.</title>
        <authorList>
            <person name="Tassone E.E."/>
        </authorList>
    </citation>
    <scope>NUCLEOTIDE SEQUENCE</scope>
</reference>
<sequence>IKNVGPAGRFFFLRESDFYSVEFEIDSSNRLILESFTVEPMYFSLDRTETIEILVSYKTPFSGPLSDRVFLLCSNSSVRRVDLVNNGFSYDRHWIRVMGLLKTFDADIQDDYSADSFIDFGQMLGRMRRYLSFSLSNSGYVHMNYHWEVRPAMLPDRNRKL</sequence>
<protein>
    <submittedName>
        <fullName evidence="1">Uncharacterized protein</fullName>
    </submittedName>
</protein>
<accession>A0A1B6H0X3</accession>
<name>A0A1B6H0X3_9HEMI</name>
<organism evidence="1">
    <name type="scientific">Cuerna arida</name>
    <dbReference type="NCBI Taxonomy" id="1464854"/>
    <lineage>
        <taxon>Eukaryota</taxon>
        <taxon>Metazoa</taxon>
        <taxon>Ecdysozoa</taxon>
        <taxon>Arthropoda</taxon>
        <taxon>Hexapoda</taxon>
        <taxon>Insecta</taxon>
        <taxon>Pterygota</taxon>
        <taxon>Neoptera</taxon>
        <taxon>Paraneoptera</taxon>
        <taxon>Hemiptera</taxon>
        <taxon>Auchenorrhyncha</taxon>
        <taxon>Membracoidea</taxon>
        <taxon>Cicadellidae</taxon>
        <taxon>Cicadellinae</taxon>
        <taxon>Proconiini</taxon>
        <taxon>Cuerna</taxon>
    </lineage>
</organism>
<dbReference type="EMBL" id="GECZ01001446">
    <property type="protein sequence ID" value="JAS68323.1"/>
    <property type="molecule type" value="Transcribed_RNA"/>
</dbReference>
<feature type="non-terminal residue" evidence="1">
    <location>
        <position position="1"/>
    </location>
</feature>